<reference evidence="1" key="1">
    <citation type="submission" date="2020-08" db="EMBL/GenBank/DDBJ databases">
        <title>Functional genomics of gut bacteria from endangered species of beetles.</title>
        <authorList>
            <person name="Carlos-Shanley C."/>
        </authorList>
    </citation>
    <scope>NUCLEOTIDE SEQUENCE [LARGE SCALE GENOMIC DNA]</scope>
    <source>
        <strain evidence="1">S00060</strain>
    </source>
</reference>
<gene>
    <name evidence="1" type="ORF">HNP21_005371</name>
</gene>
<dbReference type="InterPro" id="IPR014988">
    <property type="entry name" value="Uncharacterised_YqcI/YcgG"/>
</dbReference>
<dbReference type="Proteomes" id="UP000543174">
    <property type="component" value="Unassembled WGS sequence"/>
</dbReference>
<evidence type="ECO:0000313" key="2">
    <source>
        <dbReference type="Proteomes" id="UP000543174"/>
    </source>
</evidence>
<dbReference type="PANTHER" id="PTHR40045">
    <property type="entry name" value="YCGG FAMILY PROTEIN"/>
    <property type="match status" value="1"/>
</dbReference>
<organism evidence="1 2">
    <name type="scientific">Priestia aryabhattai</name>
    <name type="common">Bacillus aryabhattai</name>
    <dbReference type="NCBI Taxonomy" id="412384"/>
    <lineage>
        <taxon>Bacteria</taxon>
        <taxon>Bacillati</taxon>
        <taxon>Bacillota</taxon>
        <taxon>Bacilli</taxon>
        <taxon>Bacillales</taxon>
        <taxon>Bacillaceae</taxon>
        <taxon>Priestia</taxon>
    </lineage>
</organism>
<dbReference type="RefSeq" id="WP_182527936.1">
    <property type="nucleotide sequence ID" value="NZ_JACJHT010000010.1"/>
</dbReference>
<sequence length="248" mass="29790">MKLFKDIEKINQTHLLTWQNDALRAFSTKMKDREYHFPCIPATQSFSLGHLRYGFVGHPESKQTSIELAGLLKEFTINCKDYGKYTTLIIFFETPQNLITNSTVEDFELLFWNQLSNLNKLDEKDWPSHIPQNPSEHEWEYCFHGEQYFMYCATPKHEERKSRYFPYMMMAITPRWVLQKFNKNERYAKKIKEQVRERIKKYDNISTHSALNSYGNIDNHEWKQYFLRGDDTELPKCPFLRSLIDKED</sequence>
<protein>
    <submittedName>
        <fullName evidence="1">FPC/CPF motif-containing protein YcgG</fullName>
    </submittedName>
</protein>
<evidence type="ECO:0000313" key="1">
    <source>
        <dbReference type="EMBL" id="MBA9042236.1"/>
    </source>
</evidence>
<name>A0A7W3NFX7_PRIAR</name>
<dbReference type="Pfam" id="PF08892">
    <property type="entry name" value="YqcI_YcgG"/>
    <property type="match status" value="1"/>
</dbReference>
<proteinExistence type="predicted"/>
<dbReference type="AlphaFoldDB" id="A0A7W3NFX7"/>
<comment type="caution">
    <text evidence="1">The sequence shown here is derived from an EMBL/GenBank/DDBJ whole genome shotgun (WGS) entry which is preliminary data.</text>
</comment>
<keyword evidence="2" id="KW-1185">Reference proteome</keyword>
<accession>A0A7W3NFX7</accession>
<dbReference type="EMBL" id="JACJHT010000010">
    <property type="protein sequence ID" value="MBA9042236.1"/>
    <property type="molecule type" value="Genomic_DNA"/>
</dbReference>
<dbReference type="PANTHER" id="PTHR40045:SF1">
    <property type="entry name" value="YQCI_YCGG FAMILY PROTEIN"/>
    <property type="match status" value="1"/>
</dbReference>